<keyword evidence="2" id="KW-0812">Transmembrane</keyword>
<keyword evidence="2" id="KW-1133">Transmembrane helix</keyword>
<feature type="transmembrane region" description="Helical" evidence="2">
    <location>
        <begin position="73"/>
        <end position="90"/>
    </location>
</feature>
<keyword evidence="2" id="KW-0472">Membrane</keyword>
<dbReference type="AlphaFoldDB" id="A0A2N6VMB3"/>
<dbReference type="Proteomes" id="UP000235598">
    <property type="component" value="Unassembled WGS sequence"/>
</dbReference>
<evidence type="ECO:0000313" key="3">
    <source>
        <dbReference type="EMBL" id="PMD05227.1"/>
    </source>
</evidence>
<gene>
    <name evidence="3" type="ORF">CJ199_09105</name>
</gene>
<protein>
    <submittedName>
        <fullName evidence="3">Uncharacterized protein</fullName>
    </submittedName>
</protein>
<accession>A0A2N6VMB3</accession>
<feature type="compositionally biased region" description="Polar residues" evidence="1">
    <location>
        <begin position="163"/>
        <end position="173"/>
    </location>
</feature>
<sequence>MFTLVIEADSQQWLFFIGQAFVLAGYAFSQSIELRSERVRRIALLVTRVVGVLAIVLPTIGALLISMPTATSFVTPTILLICAACFGLNLRINGAPVGYSLPLVMGVIAILSVAVTSSFLVLGVWIVATVCLAIGMVATTIDSSLAQATHDAKPEAPRAPKSKTPQTSGSASA</sequence>
<dbReference type="OrthoDB" id="9857788at2"/>
<dbReference type="RefSeq" id="WP_102239168.1">
    <property type="nucleotide sequence ID" value="NZ_PNHK01000003.1"/>
</dbReference>
<feature type="region of interest" description="Disordered" evidence="1">
    <location>
        <begin position="150"/>
        <end position="173"/>
    </location>
</feature>
<name>A0A2N6VMB3_9MICO</name>
<feature type="transmembrane region" description="Helical" evidence="2">
    <location>
        <begin position="12"/>
        <end position="29"/>
    </location>
</feature>
<feature type="transmembrane region" description="Helical" evidence="2">
    <location>
        <begin position="41"/>
        <end position="67"/>
    </location>
</feature>
<evidence type="ECO:0000256" key="2">
    <source>
        <dbReference type="SAM" id="Phobius"/>
    </source>
</evidence>
<feature type="transmembrane region" description="Helical" evidence="2">
    <location>
        <begin position="122"/>
        <end position="141"/>
    </location>
</feature>
<organism evidence="3 4">
    <name type="scientific">Brevibacterium paucivorans</name>
    <dbReference type="NCBI Taxonomy" id="170994"/>
    <lineage>
        <taxon>Bacteria</taxon>
        <taxon>Bacillati</taxon>
        <taxon>Actinomycetota</taxon>
        <taxon>Actinomycetes</taxon>
        <taxon>Micrococcales</taxon>
        <taxon>Brevibacteriaceae</taxon>
        <taxon>Brevibacterium</taxon>
    </lineage>
</organism>
<evidence type="ECO:0000313" key="4">
    <source>
        <dbReference type="Proteomes" id="UP000235598"/>
    </source>
</evidence>
<dbReference type="EMBL" id="PNHK01000003">
    <property type="protein sequence ID" value="PMD05227.1"/>
    <property type="molecule type" value="Genomic_DNA"/>
</dbReference>
<proteinExistence type="predicted"/>
<comment type="caution">
    <text evidence="3">The sequence shown here is derived from an EMBL/GenBank/DDBJ whole genome shotgun (WGS) entry which is preliminary data.</text>
</comment>
<reference evidence="3 4" key="1">
    <citation type="submission" date="2017-09" db="EMBL/GenBank/DDBJ databases">
        <title>Bacterial strain isolated from the female urinary microbiota.</title>
        <authorList>
            <person name="Thomas-White K."/>
            <person name="Kumar N."/>
            <person name="Forster S."/>
            <person name="Putonti C."/>
            <person name="Lawley T."/>
            <person name="Wolfe A.J."/>
        </authorList>
    </citation>
    <scope>NUCLEOTIDE SEQUENCE [LARGE SCALE GENOMIC DNA]</scope>
    <source>
        <strain evidence="3 4">UMB1301</strain>
    </source>
</reference>
<evidence type="ECO:0000256" key="1">
    <source>
        <dbReference type="SAM" id="MobiDB-lite"/>
    </source>
</evidence>
<feature type="transmembrane region" description="Helical" evidence="2">
    <location>
        <begin position="97"/>
        <end position="116"/>
    </location>
</feature>